<evidence type="ECO:0000313" key="3">
    <source>
        <dbReference type="EMBL" id="RVW04783.1"/>
    </source>
</evidence>
<keyword evidence="2" id="KW-0732">Signal</keyword>
<dbReference type="Proteomes" id="UP000284333">
    <property type="component" value="Unassembled WGS sequence"/>
</dbReference>
<feature type="signal peptide" evidence="2">
    <location>
        <begin position="1"/>
        <end position="28"/>
    </location>
</feature>
<evidence type="ECO:0000256" key="1">
    <source>
        <dbReference type="SAM" id="MobiDB-lite"/>
    </source>
</evidence>
<gene>
    <name evidence="3" type="ORF">EF834_07185</name>
</gene>
<reference evidence="3 4" key="1">
    <citation type="submission" date="2018-11" db="EMBL/GenBank/DDBJ databases">
        <title>Rhodococcus spongicola sp. nov. and Rhodococcus xishaensis sp. nov. from marine sponges.</title>
        <authorList>
            <person name="Li L."/>
            <person name="Lin H.W."/>
        </authorList>
    </citation>
    <scope>NUCLEOTIDE SEQUENCE [LARGE SCALE GENOMIC DNA]</scope>
    <source>
        <strain evidence="3 4">LHW50502</strain>
    </source>
</reference>
<organism evidence="3 4">
    <name type="scientific">Rhodococcus spongiicola</name>
    <dbReference type="NCBI Taxonomy" id="2487352"/>
    <lineage>
        <taxon>Bacteria</taxon>
        <taxon>Bacillati</taxon>
        <taxon>Actinomycetota</taxon>
        <taxon>Actinomycetes</taxon>
        <taxon>Mycobacteriales</taxon>
        <taxon>Nocardiaceae</taxon>
        <taxon>Rhodococcus</taxon>
    </lineage>
</organism>
<dbReference type="AlphaFoldDB" id="A0A3S3CST9"/>
<feature type="compositionally biased region" description="Low complexity" evidence="1">
    <location>
        <begin position="138"/>
        <end position="153"/>
    </location>
</feature>
<proteinExistence type="predicted"/>
<evidence type="ECO:0000256" key="2">
    <source>
        <dbReference type="SAM" id="SignalP"/>
    </source>
</evidence>
<feature type="region of interest" description="Disordered" evidence="1">
    <location>
        <begin position="126"/>
        <end position="153"/>
    </location>
</feature>
<accession>A0A3S3CST9</accession>
<dbReference type="RefSeq" id="WP_127946499.1">
    <property type="nucleotide sequence ID" value="NZ_RKLN01000002.1"/>
</dbReference>
<keyword evidence="4" id="KW-1185">Reference proteome</keyword>
<name>A0A3S3CST9_9NOCA</name>
<evidence type="ECO:0000313" key="4">
    <source>
        <dbReference type="Proteomes" id="UP000284333"/>
    </source>
</evidence>
<feature type="chain" id="PRO_5018700663" evidence="2">
    <location>
        <begin position="29"/>
        <end position="153"/>
    </location>
</feature>
<protein>
    <submittedName>
        <fullName evidence="3">Uncharacterized protein</fullName>
    </submittedName>
</protein>
<dbReference type="OrthoDB" id="9851452at2"/>
<comment type="caution">
    <text evidence="3">The sequence shown here is derived from an EMBL/GenBank/DDBJ whole genome shotgun (WGS) entry which is preliminary data.</text>
</comment>
<sequence length="153" mass="16341">MIKSVRAVATAALATPLLATMFAAPANAGVKDVTLSVEVHGNDVEVIIINDSQRTITCKWMAESDRIFGETYAAFFQYVESDEEYRYPVTVADGTYTVNWNCTTPLAGETWGTTWETGRKTAEPLVFTAPGSTDDDSTGFGSLGSTSGSFGSS</sequence>
<dbReference type="EMBL" id="RKLN01000002">
    <property type="protein sequence ID" value="RVW04783.1"/>
    <property type="molecule type" value="Genomic_DNA"/>
</dbReference>